<gene>
    <name evidence="2" type="ORF">DCF17_17640</name>
</gene>
<dbReference type="Proteomes" id="UP000249081">
    <property type="component" value="Unassembled WGS sequence"/>
</dbReference>
<evidence type="ECO:0000313" key="2">
    <source>
        <dbReference type="EMBL" id="PZO36129.1"/>
    </source>
</evidence>
<sequence>MTPSPHSQDHERLKVLAMLHYVVAGLVGALSLLALIFVVIGAIALVSPATFTTGDSDLPPVATGLIFLIVGVGLLLYGLGLAIALVISGRCLGKHRHYWFSVVVACGALTFTPLGTLLGVATLVVLLQDSVRSLYGVSLGNPQ</sequence>
<proteinExistence type="predicted"/>
<dbReference type="EMBL" id="QBMN01000149">
    <property type="protein sequence ID" value="PZO36129.1"/>
    <property type="molecule type" value="Genomic_DNA"/>
</dbReference>
<evidence type="ECO:0008006" key="4">
    <source>
        <dbReference type="Google" id="ProtNLM"/>
    </source>
</evidence>
<feature type="transmembrane region" description="Helical" evidence="1">
    <location>
        <begin position="65"/>
        <end position="87"/>
    </location>
</feature>
<keyword evidence="1" id="KW-0812">Transmembrane</keyword>
<keyword evidence="1" id="KW-1133">Transmembrane helix</keyword>
<keyword evidence="1" id="KW-0472">Membrane</keyword>
<dbReference type="AlphaFoldDB" id="A0A2W4W251"/>
<accession>A0A2W4W251</accession>
<evidence type="ECO:0000256" key="1">
    <source>
        <dbReference type="SAM" id="Phobius"/>
    </source>
</evidence>
<reference evidence="2 3" key="2">
    <citation type="submission" date="2018-06" db="EMBL/GenBank/DDBJ databases">
        <title>Metagenomic assembly of (sub)arctic Cyanobacteria and their associated microbiome from non-axenic cultures.</title>
        <authorList>
            <person name="Baurain D."/>
        </authorList>
    </citation>
    <scope>NUCLEOTIDE SEQUENCE [LARGE SCALE GENOMIC DNA]</scope>
    <source>
        <strain evidence="2">ULC041bin1</strain>
    </source>
</reference>
<comment type="caution">
    <text evidence="2">The sequence shown here is derived from an EMBL/GenBank/DDBJ whole genome shotgun (WGS) entry which is preliminary data.</text>
</comment>
<protein>
    <recommendedName>
        <fullName evidence="4">DUF4064 domain-containing protein</fullName>
    </recommendedName>
</protein>
<feature type="transmembrane region" description="Helical" evidence="1">
    <location>
        <begin position="21"/>
        <end position="45"/>
    </location>
</feature>
<feature type="transmembrane region" description="Helical" evidence="1">
    <location>
        <begin position="99"/>
        <end position="127"/>
    </location>
</feature>
<evidence type="ECO:0000313" key="3">
    <source>
        <dbReference type="Proteomes" id="UP000249081"/>
    </source>
</evidence>
<reference evidence="3" key="1">
    <citation type="submission" date="2018-04" db="EMBL/GenBank/DDBJ databases">
        <authorList>
            <person name="Cornet L."/>
        </authorList>
    </citation>
    <scope>NUCLEOTIDE SEQUENCE [LARGE SCALE GENOMIC DNA]</scope>
</reference>
<organism evidence="2 3">
    <name type="scientific">Shackletoniella antarctica</name>
    <dbReference type="NCBI Taxonomy" id="268115"/>
    <lineage>
        <taxon>Bacteria</taxon>
        <taxon>Bacillati</taxon>
        <taxon>Cyanobacteriota</taxon>
        <taxon>Cyanophyceae</taxon>
        <taxon>Oculatellales</taxon>
        <taxon>Oculatellaceae</taxon>
        <taxon>Shackletoniella</taxon>
    </lineage>
</organism>
<name>A0A2W4W251_9CYAN</name>